<dbReference type="AlphaFoldDB" id="A0ABD5QIZ6"/>
<accession>A0ABD5QIZ6</accession>
<evidence type="ECO:0000313" key="3">
    <source>
        <dbReference type="Proteomes" id="UP001595925"/>
    </source>
</evidence>
<dbReference type="Gene3D" id="3.90.550.10">
    <property type="entry name" value="Spore Coat Polysaccharide Biosynthesis Protein SpsA, Chain A"/>
    <property type="match status" value="1"/>
</dbReference>
<dbReference type="RefSeq" id="WP_224829330.1">
    <property type="nucleotide sequence ID" value="NZ_JAIVEF010000019.1"/>
</dbReference>
<evidence type="ECO:0000256" key="1">
    <source>
        <dbReference type="SAM" id="MobiDB-lite"/>
    </source>
</evidence>
<dbReference type="InterPro" id="IPR029044">
    <property type="entry name" value="Nucleotide-diphossugar_trans"/>
</dbReference>
<keyword evidence="3" id="KW-1185">Reference proteome</keyword>
<protein>
    <submittedName>
        <fullName evidence="2">Glycosyltransferase family 2 protein</fullName>
    </submittedName>
</protein>
<proteinExistence type="predicted"/>
<dbReference type="Proteomes" id="UP001595925">
    <property type="component" value="Unassembled WGS sequence"/>
</dbReference>
<dbReference type="EMBL" id="JBHSJG010000053">
    <property type="protein sequence ID" value="MFC4989671.1"/>
    <property type="molecule type" value="Genomic_DNA"/>
</dbReference>
<sequence length="357" mass="40382">MVGGGAGSRQGRRTNGERGEGRQAGARDGPTEPGDGWELSTPVVLPIYDRPETTARVVEAIAAVEPPTLYVVADGPEAGDDAAAERCGAARRAVEEGIDWDLDLRRLYRDHNHGVASVAEGLDWVFDREPEAIIVEDDCVPNREFFRFCETMLERYRGDERVMSVNGTNRLGTWTNGSGDYHFVTYQGVWGWATWRDAWARYDPEMGGWRDPRIRRRIRAAISDEERVAYQRERFEKRYRGESVAWSKPWQYAMLVTGGLAVVPARNLVSNVGFGAGAIHTTDPDSPLADLPRYDLEFPLEDPPTVTPDRAYEQECFERFRKTGRFEALRERLERRGKGAAVRYLPDPVLERVRGVF</sequence>
<organism evidence="2 3">
    <name type="scientific">Saliphagus infecundisoli</name>
    <dbReference type="NCBI Taxonomy" id="1849069"/>
    <lineage>
        <taxon>Archaea</taxon>
        <taxon>Methanobacteriati</taxon>
        <taxon>Methanobacteriota</taxon>
        <taxon>Stenosarchaea group</taxon>
        <taxon>Halobacteria</taxon>
        <taxon>Halobacteriales</taxon>
        <taxon>Natrialbaceae</taxon>
        <taxon>Saliphagus</taxon>
    </lineage>
</organism>
<evidence type="ECO:0000313" key="2">
    <source>
        <dbReference type="EMBL" id="MFC4989671.1"/>
    </source>
</evidence>
<name>A0ABD5QIZ6_9EURY</name>
<comment type="caution">
    <text evidence="2">The sequence shown here is derived from an EMBL/GenBank/DDBJ whole genome shotgun (WGS) entry which is preliminary data.</text>
</comment>
<feature type="region of interest" description="Disordered" evidence="1">
    <location>
        <begin position="1"/>
        <end position="40"/>
    </location>
</feature>
<reference evidence="2 3" key="1">
    <citation type="journal article" date="2019" name="Int. J. Syst. Evol. Microbiol.">
        <title>The Global Catalogue of Microorganisms (GCM) 10K type strain sequencing project: providing services to taxonomists for standard genome sequencing and annotation.</title>
        <authorList>
            <consortium name="The Broad Institute Genomics Platform"/>
            <consortium name="The Broad Institute Genome Sequencing Center for Infectious Disease"/>
            <person name="Wu L."/>
            <person name="Ma J."/>
        </authorList>
    </citation>
    <scope>NUCLEOTIDE SEQUENCE [LARGE SCALE GENOMIC DNA]</scope>
    <source>
        <strain evidence="2 3">CGMCC 1.15824</strain>
    </source>
</reference>
<dbReference type="SUPFAM" id="SSF53448">
    <property type="entry name" value="Nucleotide-diphospho-sugar transferases"/>
    <property type="match status" value="1"/>
</dbReference>
<gene>
    <name evidence="2" type="ORF">ACFPFO_18300</name>
</gene>